<dbReference type="Gene3D" id="1.25.40.20">
    <property type="entry name" value="Ankyrin repeat-containing domain"/>
    <property type="match status" value="1"/>
</dbReference>
<keyword evidence="2" id="KW-0175">Coiled coil</keyword>
<dbReference type="SMART" id="SM00248">
    <property type="entry name" value="ANK"/>
    <property type="match status" value="5"/>
</dbReference>
<feature type="compositionally biased region" description="Basic and acidic residues" evidence="3">
    <location>
        <begin position="179"/>
        <end position="193"/>
    </location>
</feature>
<evidence type="ECO:0000313" key="5">
    <source>
        <dbReference type="Proteomes" id="UP000492820"/>
    </source>
</evidence>
<evidence type="ECO:0000313" key="4">
    <source>
        <dbReference type="EMBL" id="CDS15193.1"/>
    </source>
</evidence>
<feature type="coiled-coil region" evidence="2">
    <location>
        <begin position="1290"/>
        <end position="1317"/>
    </location>
</feature>
<organism evidence="4">
    <name type="scientific">Echinococcus granulosus</name>
    <name type="common">Hydatid tapeworm</name>
    <dbReference type="NCBI Taxonomy" id="6210"/>
    <lineage>
        <taxon>Eukaryota</taxon>
        <taxon>Metazoa</taxon>
        <taxon>Spiralia</taxon>
        <taxon>Lophotrochozoa</taxon>
        <taxon>Platyhelminthes</taxon>
        <taxon>Cestoda</taxon>
        <taxon>Eucestoda</taxon>
        <taxon>Cyclophyllidea</taxon>
        <taxon>Taeniidae</taxon>
        <taxon>Echinococcus</taxon>
        <taxon>Echinococcus granulosus group</taxon>
    </lineage>
</organism>
<dbReference type="WBParaSite" id="EgrG_000759000">
    <property type="protein sequence ID" value="EgrG_000759000"/>
    <property type="gene ID" value="EgrG_000759000"/>
</dbReference>
<reference evidence="4" key="2">
    <citation type="submission" date="2014-06" db="EMBL/GenBank/DDBJ databases">
        <authorList>
            <person name="Aslett M."/>
        </authorList>
    </citation>
    <scope>NUCLEOTIDE SEQUENCE</scope>
</reference>
<feature type="region of interest" description="Disordered" evidence="3">
    <location>
        <begin position="1235"/>
        <end position="1264"/>
    </location>
</feature>
<dbReference type="SUPFAM" id="SSF48403">
    <property type="entry name" value="Ankyrin repeat"/>
    <property type="match status" value="1"/>
</dbReference>
<gene>
    <name evidence="4" type="ORF">EgrG_000759000</name>
</gene>
<feature type="compositionally biased region" description="Basic residues" evidence="3">
    <location>
        <begin position="1371"/>
        <end position="1383"/>
    </location>
</feature>
<dbReference type="PANTHER" id="PTHR24184:SF11">
    <property type="entry name" value="ANKYRIN REPEAT AND SOCS BOX CONTAINING 3"/>
    <property type="match status" value="1"/>
</dbReference>
<feature type="coiled-coil region" evidence="2">
    <location>
        <begin position="642"/>
        <end position="669"/>
    </location>
</feature>
<evidence type="ECO:0000313" key="6">
    <source>
        <dbReference type="WBParaSite" id="EgrG_000759000"/>
    </source>
</evidence>
<feature type="region of interest" description="Disordered" evidence="3">
    <location>
        <begin position="344"/>
        <end position="422"/>
    </location>
</feature>
<accession>A0A068WC71</accession>
<evidence type="ECO:0000256" key="2">
    <source>
        <dbReference type="SAM" id="Coils"/>
    </source>
</evidence>
<feature type="repeat" description="ANK" evidence="1">
    <location>
        <begin position="42"/>
        <end position="74"/>
    </location>
</feature>
<feature type="repeat" description="ANK" evidence="1">
    <location>
        <begin position="141"/>
        <end position="173"/>
    </location>
</feature>
<feature type="compositionally biased region" description="Basic residues" evidence="3">
    <location>
        <begin position="1235"/>
        <end position="1244"/>
    </location>
</feature>
<feature type="compositionally biased region" description="Polar residues" evidence="3">
    <location>
        <begin position="406"/>
        <end position="416"/>
    </location>
</feature>
<protein>
    <submittedName>
        <fullName evidence="4 6">Ankyrin repeat domain containing protein</fullName>
    </submittedName>
</protein>
<sequence length="1490" mass="167241">MATLWTFLYSNDYVVMTDVGGDDKIVQCLLEYNAKVNIVDQNNQTPLMKAIEGGHLECVKLLLNYRADLTVRDKYGNAPIHQAVKFGRKDIIELFLRNGVSINTHNQNGLTPLHLAVEKHNLPLLQFLVQEGAEVDCTDINGRTALMMACESGDAPMTEMLINFGANLDICNNDGRVPSTKDSRLEARPDFKRPSNRKRLFGNENTVSDSGSGDEDTGDDILEGFFESSDEESKDRGGTLSSVARGTHSSDEAVLKRANCPYDTTLPARSPTCLTNLNKTIQSSVDTLGREKGKLPITLMTETASLQDGSWNSNSSEAKSEGGRKKVNLAAALSAKLAKQAKTETEVVVSPSPNRPVEDTESWVDDVSTHRKVGSPTDKPRGSSQFESSPWDSEAEDNEVREANEVSVSTLTQVSESSDKDLSIMEEFSKVPVPLGIDHPLAEAVNRAVTSNTQMIKSEENQVRLTSTRDLSPTDEQSDETFSTASKKTAMSDQEGKQTSGNHPIQSFIKSPSSESLHANSSQLEKADQEKSGNATELTTSESDETVSIPVLPDHSPIPSLSQTLSRSVYMRPKVSPAFPPHSEIDPTSPQPRRSRSRSGKETAQSRHMLSPSALPTKVAECSVSRDEVLATSEAESLQYQLMQSIEALDREESAQKALEEELNVAREELLTSTIAYREGSCQAAAQSSQDFAELLAKTEHLQANLAEESNHRRRLESLKQAMISQLAEKDEELSRIHSTCQDLVAELQRVKMDLRDAVHAKFQMQTKFEEDMRILKQKATSREKATQFATENTLTSRLVMKAQVELSRIRNDLIDSKIEVQNGMSAIRDDLTRLQSVFLKRIIMTSKNPQLRFLEEENERLRSAKRDLELLHEEGIAKYEEKMALIQEESLSLRNFESENVELMSENKTLRCDLSAQCEKVELLEESMKGLESSLQKEKDAVKNLKQDLIRAGDKHSETTTLLMESRKREEDACKWVTRLFKSIKSLEQSSQALHAHLKVVFFTETTDAAPQSKTLSVEEVTTIVELIDGLDSVQDAAKTCVTEARCAIPDLESVERETAEIGAQALKMAKLPPNLDHTRSVEKYLVERILQAKNSEWSARQIVEQQKQEISRLNALNASTNKTRTVATNTEYSSDVDSPNLQMAPRTITAKTSSPIGSFDNVFRGRHFSSSVALPCFQCHDAEPQMKRLTWVANNTITDRSTALCAPLEASRTDQLVFDQLWEENERLQKQLAHFKSRKKSENRHERRSSGSESLEVESDNEARRKTFRQSSRCCRTDFHEADDVSTREKLQRRIHELELERNRILVEKQVLEENARAEHRLADKLITQTLRRRRTRYSSLRHYSGRRDRRTGSSTESFYASETSTERHAKRRKGHRKKASKPTPKATEDGSSENEEINVVPIGDLQPYKPTIRPKVSLLVGDSYADKMNTRELHSTKVFGVPSVTSLMLQKARLNLQAVERDLQAHTATPDINSSDYLEYLKKKYLI</sequence>
<feature type="compositionally biased region" description="Polar residues" evidence="3">
    <location>
        <begin position="532"/>
        <end position="541"/>
    </location>
</feature>
<dbReference type="InterPro" id="IPR002110">
    <property type="entry name" value="Ankyrin_rpt"/>
</dbReference>
<feature type="coiled-coil region" evidence="2">
    <location>
        <begin position="852"/>
        <end position="956"/>
    </location>
</feature>
<dbReference type="OrthoDB" id="6282505at2759"/>
<dbReference type="Pfam" id="PF12796">
    <property type="entry name" value="Ank_2"/>
    <property type="match status" value="1"/>
</dbReference>
<dbReference type="PANTHER" id="PTHR24184">
    <property type="entry name" value="SI:CH211-189E2.2"/>
    <property type="match status" value="1"/>
</dbReference>
<dbReference type="PROSITE" id="PS50088">
    <property type="entry name" value="ANK_REPEAT"/>
    <property type="match status" value="4"/>
</dbReference>
<reference evidence="4 5" key="1">
    <citation type="journal article" date="2013" name="Nature">
        <title>The genomes of four tapeworm species reveal adaptations to parasitism.</title>
        <authorList>
            <person name="Tsai I.J."/>
            <person name="Zarowiecki M."/>
            <person name="Holroyd N."/>
            <person name="Garciarrubio A."/>
            <person name="Sanchez-Flores A."/>
            <person name="Brooks K.L."/>
            <person name="Tracey A."/>
            <person name="Bobes R.J."/>
            <person name="Fragoso G."/>
            <person name="Sciutto E."/>
            <person name="Aslett M."/>
            <person name="Beasley H."/>
            <person name="Bennett H.M."/>
            <person name="Cai J."/>
            <person name="Camicia F."/>
            <person name="Clark R."/>
            <person name="Cucher M."/>
            <person name="De Silva N."/>
            <person name="Day T.A."/>
            <person name="Deplazes P."/>
            <person name="Estrada K."/>
            <person name="Fernandez C."/>
            <person name="Holland P.W."/>
            <person name="Hou J."/>
            <person name="Hu S."/>
            <person name="Huckvale T."/>
            <person name="Hung S.S."/>
            <person name="Kamenetzky L."/>
            <person name="Keane J.A."/>
            <person name="Kiss F."/>
            <person name="Koziol U."/>
            <person name="Lambert O."/>
            <person name="Liu K."/>
            <person name="Luo X."/>
            <person name="Luo Y."/>
            <person name="Macchiaroli N."/>
            <person name="Nichol S."/>
            <person name="Paps J."/>
            <person name="Parkinson J."/>
            <person name="Pouchkina-Stantcheva N."/>
            <person name="Riddiford N."/>
            <person name="Rosenzvit M."/>
            <person name="Salinas G."/>
            <person name="Wasmuth J.D."/>
            <person name="Zamanian M."/>
            <person name="Zheng Y."/>
            <person name="Cai X."/>
            <person name="Soberon X."/>
            <person name="Olson P.D."/>
            <person name="Laclette J.P."/>
            <person name="Brehm K."/>
            <person name="Berriman M."/>
            <person name="Garciarrubio A."/>
            <person name="Bobes R.J."/>
            <person name="Fragoso G."/>
            <person name="Sanchez-Flores A."/>
            <person name="Estrada K."/>
            <person name="Cevallos M.A."/>
            <person name="Morett E."/>
            <person name="Gonzalez V."/>
            <person name="Portillo T."/>
            <person name="Ochoa-Leyva A."/>
            <person name="Jose M.V."/>
            <person name="Sciutto E."/>
            <person name="Landa A."/>
            <person name="Jimenez L."/>
            <person name="Valdes V."/>
            <person name="Carrero J.C."/>
            <person name="Larralde C."/>
            <person name="Morales-Montor J."/>
            <person name="Limon-Lason J."/>
            <person name="Soberon X."/>
            <person name="Laclette J.P."/>
        </authorList>
    </citation>
    <scope>NUCLEOTIDE SEQUENCE [LARGE SCALE GENOMIC DNA]</scope>
</reference>
<proteinExistence type="predicted"/>
<feature type="compositionally biased region" description="Polar residues" evidence="3">
    <location>
        <begin position="463"/>
        <end position="524"/>
    </location>
</feature>
<name>A0A068WC71_ECHGR</name>
<dbReference type="Pfam" id="PF13637">
    <property type="entry name" value="Ank_4"/>
    <property type="match status" value="1"/>
</dbReference>
<feature type="repeat" description="ANK" evidence="1">
    <location>
        <begin position="75"/>
        <end position="107"/>
    </location>
</feature>
<dbReference type="EMBL" id="LK028576">
    <property type="protein sequence ID" value="CDS15193.1"/>
    <property type="molecule type" value="Genomic_DNA"/>
</dbReference>
<dbReference type="InterPro" id="IPR036770">
    <property type="entry name" value="Ankyrin_rpt-contain_sf"/>
</dbReference>
<reference evidence="6" key="3">
    <citation type="submission" date="2020-10" db="UniProtKB">
        <authorList>
            <consortium name="WormBaseParasite"/>
        </authorList>
    </citation>
    <scope>IDENTIFICATION</scope>
</reference>
<feature type="compositionally biased region" description="Polar residues" evidence="3">
    <location>
        <begin position="382"/>
        <end position="391"/>
    </location>
</feature>
<feature type="region of interest" description="Disordered" evidence="3">
    <location>
        <begin position="178"/>
        <end position="251"/>
    </location>
</feature>
<evidence type="ECO:0000256" key="3">
    <source>
        <dbReference type="SAM" id="MobiDB-lite"/>
    </source>
</evidence>
<feature type="repeat" description="ANK" evidence="1">
    <location>
        <begin position="108"/>
        <end position="140"/>
    </location>
</feature>
<feature type="region of interest" description="Disordered" evidence="3">
    <location>
        <begin position="1340"/>
        <end position="1405"/>
    </location>
</feature>
<dbReference type="PROSITE" id="PS50297">
    <property type="entry name" value="ANK_REP_REGION"/>
    <property type="match status" value="4"/>
</dbReference>
<dbReference type="Proteomes" id="UP000492820">
    <property type="component" value="Unassembled WGS sequence"/>
</dbReference>
<feature type="compositionally biased region" description="Acidic residues" evidence="3">
    <location>
        <begin position="212"/>
        <end position="230"/>
    </location>
</feature>
<evidence type="ECO:0000256" key="1">
    <source>
        <dbReference type="PROSITE-ProRule" id="PRU00023"/>
    </source>
</evidence>
<feature type="region of interest" description="Disordered" evidence="3">
    <location>
        <begin position="452"/>
        <end position="619"/>
    </location>
</feature>
<keyword evidence="1" id="KW-0040">ANK repeat</keyword>